<dbReference type="GO" id="GO:0006364">
    <property type="term" value="P:rRNA processing"/>
    <property type="evidence" value="ECO:0007669"/>
    <property type="project" value="UniProtKB-KW"/>
</dbReference>
<evidence type="ECO:0000256" key="2">
    <source>
        <dbReference type="ARBA" id="ARBA00006524"/>
    </source>
</evidence>
<sequence>MAAQVNRTMFGMALSKVLKSWTALQLAVEQGFGGSESSEKASWMVLAIETWFNENDGLETYEVEDFLENVLNAEFDLILEDNSIQEIARLICLFYRLSKENKIEEIQQRLQSLPQAAVQGCQLGGDQTEFDSTDESTQASALSNRTPHQPPSTSTHLQNSTDDRDSMETDEQQTEDNDGWQVIRQGRKKR</sequence>
<name>A0AAV4CBN5_9GAST</name>
<comment type="function">
    <text evidence="1">May be involved in 20S pre-rRNA processing.</text>
</comment>
<protein>
    <recommendedName>
        <fullName evidence="3">Pre-rRNA-processing protein TSR2 homolog</fullName>
    </recommendedName>
</protein>
<proteinExistence type="inferred from homology"/>
<dbReference type="PANTHER" id="PTHR21250">
    <property type="entry name" value="PRE-RRNA-PROCESSING PROTEIN TSR2 HOMOLOG"/>
    <property type="match status" value="1"/>
</dbReference>
<evidence type="ECO:0000256" key="3">
    <source>
        <dbReference type="ARBA" id="ARBA00017551"/>
    </source>
</evidence>
<organism evidence="6 7">
    <name type="scientific">Plakobranchus ocellatus</name>
    <dbReference type="NCBI Taxonomy" id="259542"/>
    <lineage>
        <taxon>Eukaryota</taxon>
        <taxon>Metazoa</taxon>
        <taxon>Spiralia</taxon>
        <taxon>Lophotrochozoa</taxon>
        <taxon>Mollusca</taxon>
        <taxon>Gastropoda</taxon>
        <taxon>Heterobranchia</taxon>
        <taxon>Euthyneura</taxon>
        <taxon>Panpulmonata</taxon>
        <taxon>Sacoglossa</taxon>
        <taxon>Placobranchoidea</taxon>
        <taxon>Plakobranchidae</taxon>
        <taxon>Plakobranchus</taxon>
    </lineage>
</organism>
<reference evidence="6 7" key="1">
    <citation type="journal article" date="2021" name="Elife">
        <title>Chloroplast acquisition without the gene transfer in kleptoplastic sea slugs, Plakobranchus ocellatus.</title>
        <authorList>
            <person name="Maeda T."/>
            <person name="Takahashi S."/>
            <person name="Yoshida T."/>
            <person name="Shimamura S."/>
            <person name="Takaki Y."/>
            <person name="Nagai Y."/>
            <person name="Toyoda A."/>
            <person name="Suzuki Y."/>
            <person name="Arimoto A."/>
            <person name="Ishii H."/>
            <person name="Satoh N."/>
            <person name="Nishiyama T."/>
            <person name="Hasebe M."/>
            <person name="Maruyama T."/>
            <person name="Minagawa J."/>
            <person name="Obokata J."/>
            <person name="Shigenobu S."/>
        </authorList>
    </citation>
    <scope>NUCLEOTIDE SEQUENCE [LARGE SCALE GENOMIC DNA]</scope>
</reference>
<evidence type="ECO:0000313" key="7">
    <source>
        <dbReference type="Proteomes" id="UP000735302"/>
    </source>
</evidence>
<dbReference type="Proteomes" id="UP000735302">
    <property type="component" value="Unassembled WGS sequence"/>
</dbReference>
<comment type="caution">
    <text evidence="6">The sequence shown here is derived from an EMBL/GenBank/DDBJ whole genome shotgun (WGS) entry which is preliminary data.</text>
</comment>
<evidence type="ECO:0000256" key="5">
    <source>
        <dbReference type="SAM" id="MobiDB-lite"/>
    </source>
</evidence>
<gene>
    <name evidence="6" type="ORF">PoB_005533500</name>
</gene>
<dbReference type="AlphaFoldDB" id="A0AAV4CBN5"/>
<evidence type="ECO:0000256" key="1">
    <source>
        <dbReference type="ARBA" id="ARBA00002210"/>
    </source>
</evidence>
<dbReference type="InterPro" id="IPR019398">
    <property type="entry name" value="Pre-rRNA_process_TSR2"/>
</dbReference>
<accession>A0AAV4CBN5</accession>
<feature type="compositionally biased region" description="Polar residues" evidence="5">
    <location>
        <begin position="135"/>
        <end position="160"/>
    </location>
</feature>
<evidence type="ECO:0000256" key="4">
    <source>
        <dbReference type="ARBA" id="ARBA00022552"/>
    </source>
</evidence>
<keyword evidence="7" id="KW-1185">Reference proteome</keyword>
<comment type="similarity">
    <text evidence="2">Belongs to the TSR2 family.</text>
</comment>
<feature type="compositionally biased region" description="Acidic residues" evidence="5">
    <location>
        <begin position="168"/>
        <end position="178"/>
    </location>
</feature>
<evidence type="ECO:0000313" key="6">
    <source>
        <dbReference type="EMBL" id="GFO28830.1"/>
    </source>
</evidence>
<dbReference type="EMBL" id="BLXT01006084">
    <property type="protein sequence ID" value="GFO28830.1"/>
    <property type="molecule type" value="Genomic_DNA"/>
</dbReference>
<keyword evidence="4" id="KW-0698">rRNA processing</keyword>
<dbReference type="Pfam" id="PF10273">
    <property type="entry name" value="WGG"/>
    <property type="match status" value="1"/>
</dbReference>
<feature type="region of interest" description="Disordered" evidence="5">
    <location>
        <begin position="124"/>
        <end position="190"/>
    </location>
</feature>